<gene>
    <name evidence="1" type="ORF">K1T71_013591</name>
</gene>
<proteinExistence type="predicted"/>
<sequence length="785" mass="92527">MRELPKACIACLSTNIKLHSLNNENLRGQFNLVSGLQNKIMYYHFAEHMICFECLAYVRRCCTFRAKCQRAVYFLQQLLDKNQEINKFHLKNANRNDLKIAPALSYLNLKRTNYQKVQFKWTKQNRIGFINKDIIPVTHYSTFENNEDQCFEVPLINNELNDDITVKTEAQEPESYEGHILNNFNTEDNENVEHFFDDNEDVQIETDIDNINEECNEKGKTVGTKIKEEYADLYPISRKEAKAVFEVWKRFQKGSFNCNICKYSFTNEEKLNVHTRMHNTHISGNFQCDICVYYYKTDFLLQTHITEKHMYKYVCRKCPEVNFNRASAKNHYVMNHLRQCLDADWFSLRPNWLRKKSMQRIKVQKAAPKQLPKDFPLYTPISQDEQYSLVLERRKTANYLESKFKCELCFKGFREEKTYNNHMQKHDPDVSGKMQCDMCKVYFKDGRKMYKHMNTTHLFKYSCQMCEFVCYNKSQAHIHYRWHKNVVYDCPHCDKVFYKISTRLTHIRMKHPSMYICNLCGHSFVSEAGLGCHKQLVHTKEERILSENVTVDQTDQYYCDECDIQFINENAFATHLGSSNKHATTNISCKPIRRSARDDGRKTRGRPRKSCSEIINNGITTSSNCEVCGKFLANDVQARRHYESEHPGTEFLKRYMCDVCGHTTRQYANLMVHMRTHTREKPYGCPHCDRRFSMPSNRDRHIVVHTGEKKYQCQHCNRRFTQSSAVKLHIQTVHLKIPYAPWDKKNLASPSPPSPPTQQQNTTDNKKPYTTRSGRTVTFKLPFGS</sequence>
<name>A0ACC1CGX9_9NEOP</name>
<dbReference type="Proteomes" id="UP000824533">
    <property type="component" value="Linkage Group LG26"/>
</dbReference>
<organism evidence="1 2">
    <name type="scientific">Dendrolimus kikuchii</name>
    <dbReference type="NCBI Taxonomy" id="765133"/>
    <lineage>
        <taxon>Eukaryota</taxon>
        <taxon>Metazoa</taxon>
        <taxon>Ecdysozoa</taxon>
        <taxon>Arthropoda</taxon>
        <taxon>Hexapoda</taxon>
        <taxon>Insecta</taxon>
        <taxon>Pterygota</taxon>
        <taxon>Neoptera</taxon>
        <taxon>Endopterygota</taxon>
        <taxon>Lepidoptera</taxon>
        <taxon>Glossata</taxon>
        <taxon>Ditrysia</taxon>
        <taxon>Bombycoidea</taxon>
        <taxon>Lasiocampidae</taxon>
        <taxon>Dendrolimus</taxon>
    </lineage>
</organism>
<dbReference type="EMBL" id="CM034412">
    <property type="protein sequence ID" value="KAJ0170819.1"/>
    <property type="molecule type" value="Genomic_DNA"/>
</dbReference>
<evidence type="ECO:0000313" key="1">
    <source>
        <dbReference type="EMBL" id="KAJ0170819.1"/>
    </source>
</evidence>
<comment type="caution">
    <text evidence="1">The sequence shown here is derived from an EMBL/GenBank/DDBJ whole genome shotgun (WGS) entry which is preliminary data.</text>
</comment>
<accession>A0ACC1CGX9</accession>
<protein>
    <submittedName>
        <fullName evidence="1">Uncharacterized protein</fullName>
    </submittedName>
</protein>
<evidence type="ECO:0000313" key="2">
    <source>
        <dbReference type="Proteomes" id="UP000824533"/>
    </source>
</evidence>
<keyword evidence="2" id="KW-1185">Reference proteome</keyword>
<reference evidence="1 2" key="1">
    <citation type="journal article" date="2021" name="Front. Genet.">
        <title>Chromosome-Level Genome Assembly Reveals Significant Gene Expansion in the Toll and IMD Signaling Pathways of Dendrolimus kikuchii.</title>
        <authorList>
            <person name="Zhou J."/>
            <person name="Wu P."/>
            <person name="Xiong Z."/>
            <person name="Liu N."/>
            <person name="Zhao N."/>
            <person name="Ji M."/>
            <person name="Qiu Y."/>
            <person name="Yang B."/>
        </authorList>
    </citation>
    <scope>NUCLEOTIDE SEQUENCE [LARGE SCALE GENOMIC DNA]</scope>
    <source>
        <strain evidence="1">Ann1</strain>
    </source>
</reference>